<dbReference type="Proteomes" id="UP000681967">
    <property type="component" value="Unassembled WGS sequence"/>
</dbReference>
<reference evidence="1" key="1">
    <citation type="submission" date="2021-02" db="EMBL/GenBank/DDBJ databases">
        <authorList>
            <person name="Nowell W R."/>
        </authorList>
    </citation>
    <scope>NUCLEOTIDE SEQUENCE</scope>
</reference>
<name>A0A8S3G593_9BILA</name>
<accession>A0A8S3G593</accession>
<proteinExistence type="predicted"/>
<evidence type="ECO:0000313" key="1">
    <source>
        <dbReference type="EMBL" id="CAF5153452.1"/>
    </source>
</evidence>
<protein>
    <submittedName>
        <fullName evidence="1">Uncharacterized protein</fullName>
    </submittedName>
</protein>
<organism evidence="1 2">
    <name type="scientific">Rotaria magnacalcarata</name>
    <dbReference type="NCBI Taxonomy" id="392030"/>
    <lineage>
        <taxon>Eukaryota</taxon>
        <taxon>Metazoa</taxon>
        <taxon>Spiralia</taxon>
        <taxon>Gnathifera</taxon>
        <taxon>Rotifera</taxon>
        <taxon>Eurotatoria</taxon>
        <taxon>Bdelloidea</taxon>
        <taxon>Philodinida</taxon>
        <taxon>Philodinidae</taxon>
        <taxon>Rotaria</taxon>
    </lineage>
</organism>
<sequence length="136" mass="15904">MPSLRFLNAYLYHHNRSSWNDLSLPQLTKTACVSLINEHINLDSLAQAAPRLIYFRLQIEPYRGQFTREFLETYGFNNPEVKHVHVQMTLKKNINFGMLELLPSIVVQGQKLVQEHSGKGRNLHEYSLVVKYFNFV</sequence>
<comment type="caution">
    <text evidence="1">The sequence shown here is derived from an EMBL/GenBank/DDBJ whole genome shotgun (WGS) entry which is preliminary data.</text>
</comment>
<dbReference type="AlphaFoldDB" id="A0A8S3G593"/>
<dbReference type="EMBL" id="CAJOBH010259517">
    <property type="protein sequence ID" value="CAF5153452.1"/>
    <property type="molecule type" value="Genomic_DNA"/>
</dbReference>
<gene>
    <name evidence="1" type="ORF">BYL167_LOCUS72815</name>
</gene>
<evidence type="ECO:0000313" key="2">
    <source>
        <dbReference type="Proteomes" id="UP000681967"/>
    </source>
</evidence>